<protein>
    <recommendedName>
        <fullName evidence="3">Carboxylic ester hydrolase</fullName>
        <ecNumber evidence="3">3.1.1.-</ecNumber>
    </recommendedName>
</protein>
<dbReference type="PANTHER" id="PTHR11559">
    <property type="entry name" value="CARBOXYLESTERASE"/>
    <property type="match status" value="1"/>
</dbReference>
<dbReference type="EMBL" id="JAMTCK010000015">
    <property type="protein sequence ID" value="MCP2168682.1"/>
    <property type="molecule type" value="Genomic_DNA"/>
</dbReference>
<keyword evidence="2 3" id="KW-0378">Hydrolase</keyword>
<evidence type="ECO:0000256" key="3">
    <source>
        <dbReference type="RuleBase" id="RU361235"/>
    </source>
</evidence>
<dbReference type="GO" id="GO:0016787">
    <property type="term" value="F:hydrolase activity"/>
    <property type="evidence" value="ECO:0007669"/>
    <property type="project" value="UniProtKB-KW"/>
</dbReference>
<comment type="caution">
    <text evidence="5">The sequence shown here is derived from an EMBL/GenBank/DDBJ whole genome shotgun (WGS) entry which is preliminary data.</text>
</comment>
<keyword evidence="3" id="KW-0732">Signal</keyword>
<proteinExistence type="inferred from homology"/>
<sequence>MKWRSALLAACSAIGLLATGLTGSATAAPDGVYDLVRTDLGLVRGTQHDRHETYKGIPYAAPPVGELRWRAPQPAKPWEGVLDATNFRSQCAQLGGLGGIIESYEEDCLYLNVTTPSRLGKRPVVVWFYGGGFQNGTSSTYDASKLADQGDVVVVTVNYRVGALGFMALPSLDGENPGVQSGNYGIEDQQAAMRWVQRNAAAFGGDPGNVTLAGQSAGAGSICIHLASPTAAGLFHRAIGETFSCDAKMLTKDQAETIGTSVAEQFGCADASTAADCLRGKPVPDLMKAWPPLPQGPVVGGKELPMQPGDALRQGKFNKVPMLWGNNLDEMRMIVSVQYDGSGNPVTPTMYEEIIRSTYGAYADQVLQRYPLANYPTPGIALSAVQTDAGNELLSTCPHLRGYQAATATGSAPLYVYQFADRTAPPVVDIPGFDEGAEHSVELNYLFPNFMGPLKNAEQEKLSDTMVNYWTTFARTGNPNGNGEVNWPRYRSAADVLSLDIAPGGIHTVDIEKNSHCGFWATVPNAA</sequence>
<evidence type="ECO:0000313" key="5">
    <source>
        <dbReference type="EMBL" id="MCP2168682.1"/>
    </source>
</evidence>
<dbReference type="Pfam" id="PF00135">
    <property type="entry name" value="COesterase"/>
    <property type="match status" value="1"/>
</dbReference>
<keyword evidence="6" id="KW-1185">Reference proteome</keyword>
<dbReference type="InterPro" id="IPR050309">
    <property type="entry name" value="Type-B_Carboxylest/Lipase"/>
</dbReference>
<evidence type="ECO:0000259" key="4">
    <source>
        <dbReference type="Pfam" id="PF00135"/>
    </source>
</evidence>
<accession>A0AAE3KJ62</accession>
<name>A0AAE3KJ62_9PSEU</name>
<dbReference type="Gene3D" id="3.40.50.1820">
    <property type="entry name" value="alpha/beta hydrolase"/>
    <property type="match status" value="1"/>
</dbReference>
<evidence type="ECO:0000256" key="2">
    <source>
        <dbReference type="ARBA" id="ARBA00022801"/>
    </source>
</evidence>
<dbReference type="PROSITE" id="PS00122">
    <property type="entry name" value="CARBOXYLESTERASE_B_1"/>
    <property type="match status" value="1"/>
</dbReference>
<dbReference type="InterPro" id="IPR029058">
    <property type="entry name" value="AB_hydrolase_fold"/>
</dbReference>
<dbReference type="InterPro" id="IPR019826">
    <property type="entry name" value="Carboxylesterase_B_AS"/>
</dbReference>
<dbReference type="Proteomes" id="UP001206128">
    <property type="component" value="Unassembled WGS sequence"/>
</dbReference>
<dbReference type="RefSeq" id="WP_253776760.1">
    <property type="nucleotide sequence ID" value="NZ_JAMTCK010000015.1"/>
</dbReference>
<feature type="signal peptide" evidence="3">
    <location>
        <begin position="1"/>
        <end position="27"/>
    </location>
</feature>
<dbReference type="InterPro" id="IPR002018">
    <property type="entry name" value="CarbesteraseB"/>
</dbReference>
<gene>
    <name evidence="5" type="ORF">LX83_005560</name>
</gene>
<evidence type="ECO:0000256" key="1">
    <source>
        <dbReference type="ARBA" id="ARBA00005964"/>
    </source>
</evidence>
<dbReference type="SUPFAM" id="SSF53474">
    <property type="entry name" value="alpha/beta-Hydrolases"/>
    <property type="match status" value="1"/>
</dbReference>
<organism evidence="5 6">
    <name type="scientific">Goodfellowiella coeruleoviolacea</name>
    <dbReference type="NCBI Taxonomy" id="334858"/>
    <lineage>
        <taxon>Bacteria</taxon>
        <taxon>Bacillati</taxon>
        <taxon>Actinomycetota</taxon>
        <taxon>Actinomycetes</taxon>
        <taxon>Pseudonocardiales</taxon>
        <taxon>Pseudonocardiaceae</taxon>
        <taxon>Goodfellowiella</taxon>
    </lineage>
</organism>
<feature type="domain" description="Carboxylesterase type B" evidence="4">
    <location>
        <begin position="35"/>
        <end position="520"/>
    </location>
</feature>
<dbReference type="AlphaFoldDB" id="A0AAE3KJ62"/>
<dbReference type="EC" id="3.1.1.-" evidence="3"/>
<reference evidence="5" key="1">
    <citation type="submission" date="2022-06" db="EMBL/GenBank/DDBJ databases">
        <title>Genomic Encyclopedia of Archaeal and Bacterial Type Strains, Phase II (KMG-II): from individual species to whole genera.</title>
        <authorList>
            <person name="Goeker M."/>
        </authorList>
    </citation>
    <scope>NUCLEOTIDE SEQUENCE</scope>
    <source>
        <strain evidence="5">DSM 43935</strain>
    </source>
</reference>
<feature type="chain" id="PRO_5041767965" description="Carboxylic ester hydrolase" evidence="3">
    <location>
        <begin position="28"/>
        <end position="527"/>
    </location>
</feature>
<evidence type="ECO:0000313" key="6">
    <source>
        <dbReference type="Proteomes" id="UP001206128"/>
    </source>
</evidence>
<comment type="similarity">
    <text evidence="1 3">Belongs to the type-B carboxylesterase/lipase family.</text>
</comment>